<comment type="subcellular location">
    <subcellularLocation>
        <location evidence="9">Secreted</location>
    </subcellularLocation>
</comment>
<dbReference type="SUPFAM" id="SSF57180">
    <property type="entry name" value="Cellulose-binding domain"/>
    <property type="match status" value="1"/>
</dbReference>
<protein>
    <recommendedName>
        <fullName evidence="8">pectin lyase</fullName>
        <ecNumber evidence="8">4.2.2.10</ecNumber>
    </recommendedName>
</protein>
<dbReference type="GO" id="GO:0047490">
    <property type="term" value="F:pectin lyase activity"/>
    <property type="evidence" value="ECO:0007669"/>
    <property type="project" value="UniProtKB-EC"/>
</dbReference>
<dbReference type="EMBL" id="JAGSXJ010000007">
    <property type="protein sequence ID" value="KAH6689615.1"/>
    <property type="molecule type" value="Genomic_DNA"/>
</dbReference>
<dbReference type="GO" id="GO:0030570">
    <property type="term" value="F:pectate lyase activity"/>
    <property type="evidence" value="ECO:0007669"/>
    <property type="project" value="InterPro"/>
</dbReference>
<evidence type="ECO:0000256" key="6">
    <source>
        <dbReference type="ARBA" id="ARBA00036818"/>
    </source>
</evidence>
<comment type="similarity">
    <text evidence="1 9">Belongs to the polysaccharide lyase 1 family.</text>
</comment>
<comment type="caution">
    <text evidence="13">The sequence shown here is derived from an EMBL/GenBank/DDBJ whole genome shotgun (WGS) entry which is preliminary data.</text>
</comment>
<dbReference type="InterPro" id="IPR002022">
    <property type="entry name" value="Pec_lyase"/>
</dbReference>
<proteinExistence type="inferred from homology"/>
<dbReference type="SUPFAM" id="SSF51126">
    <property type="entry name" value="Pectin lyase-like"/>
    <property type="match status" value="1"/>
</dbReference>
<dbReference type="GO" id="GO:0005576">
    <property type="term" value="C:extracellular region"/>
    <property type="evidence" value="ECO:0007669"/>
    <property type="project" value="UniProtKB-SubCell"/>
</dbReference>
<evidence type="ECO:0000256" key="5">
    <source>
        <dbReference type="ARBA" id="ARBA00023239"/>
    </source>
</evidence>
<evidence type="ECO:0000256" key="2">
    <source>
        <dbReference type="ARBA" id="ARBA00022729"/>
    </source>
</evidence>
<keyword evidence="5 9" id="KW-0456">Lyase</keyword>
<evidence type="ECO:0000259" key="12">
    <source>
        <dbReference type="PROSITE" id="PS51164"/>
    </source>
</evidence>
<reference evidence="13" key="1">
    <citation type="journal article" date="2021" name="Nat. Commun.">
        <title>Genetic determinants of endophytism in the Arabidopsis root mycobiome.</title>
        <authorList>
            <person name="Mesny F."/>
            <person name="Miyauchi S."/>
            <person name="Thiergart T."/>
            <person name="Pickel B."/>
            <person name="Atanasova L."/>
            <person name="Karlsson M."/>
            <person name="Huettel B."/>
            <person name="Barry K.W."/>
            <person name="Haridas S."/>
            <person name="Chen C."/>
            <person name="Bauer D."/>
            <person name="Andreopoulos W."/>
            <person name="Pangilinan J."/>
            <person name="LaButti K."/>
            <person name="Riley R."/>
            <person name="Lipzen A."/>
            <person name="Clum A."/>
            <person name="Drula E."/>
            <person name="Henrissat B."/>
            <person name="Kohler A."/>
            <person name="Grigoriev I.V."/>
            <person name="Martin F.M."/>
            <person name="Hacquard S."/>
        </authorList>
    </citation>
    <scope>NUCLEOTIDE SEQUENCE</scope>
    <source>
        <strain evidence="13">MPI-SDFR-AT-0117</strain>
    </source>
</reference>
<dbReference type="PANTHER" id="PTHR31683">
    <property type="entry name" value="PECTATE LYASE 18-RELATED"/>
    <property type="match status" value="1"/>
</dbReference>
<dbReference type="PROSITE" id="PS00562">
    <property type="entry name" value="CBM1_1"/>
    <property type="match status" value="1"/>
</dbReference>
<keyword evidence="14" id="KW-1185">Reference proteome</keyword>
<evidence type="ECO:0000313" key="14">
    <source>
        <dbReference type="Proteomes" id="UP000770015"/>
    </source>
</evidence>
<dbReference type="EC" id="4.2.2.10" evidence="8"/>
<dbReference type="PROSITE" id="PS51164">
    <property type="entry name" value="CBM1_2"/>
    <property type="match status" value="1"/>
</dbReference>
<dbReference type="PANTHER" id="PTHR31683:SF67">
    <property type="entry name" value="PECTIN LYASE F-RELATED"/>
    <property type="match status" value="1"/>
</dbReference>
<dbReference type="Proteomes" id="UP000770015">
    <property type="component" value="Unassembled WGS sequence"/>
</dbReference>
<dbReference type="Gene3D" id="2.160.20.10">
    <property type="entry name" value="Single-stranded right-handed beta-helix, Pectin lyase-like"/>
    <property type="match status" value="1"/>
</dbReference>
<name>A0A9P9ACK1_9PEZI</name>
<dbReference type="InterPro" id="IPR011050">
    <property type="entry name" value="Pectin_lyase_fold/virulence"/>
</dbReference>
<gene>
    <name evidence="13" type="ORF">F5X68DRAFT_204053</name>
</gene>
<organism evidence="13 14">
    <name type="scientific">Plectosphaerella plurivora</name>
    <dbReference type="NCBI Taxonomy" id="936078"/>
    <lineage>
        <taxon>Eukaryota</taxon>
        <taxon>Fungi</taxon>
        <taxon>Dikarya</taxon>
        <taxon>Ascomycota</taxon>
        <taxon>Pezizomycotina</taxon>
        <taxon>Sordariomycetes</taxon>
        <taxon>Hypocreomycetidae</taxon>
        <taxon>Glomerellales</taxon>
        <taxon>Plectosphaerellaceae</taxon>
        <taxon>Plectosphaerella</taxon>
    </lineage>
</organism>
<dbReference type="SMART" id="SM00656">
    <property type="entry name" value="Amb_all"/>
    <property type="match status" value="1"/>
</dbReference>
<dbReference type="GO" id="GO:0030248">
    <property type="term" value="F:cellulose binding"/>
    <property type="evidence" value="ECO:0007669"/>
    <property type="project" value="InterPro"/>
</dbReference>
<evidence type="ECO:0000256" key="1">
    <source>
        <dbReference type="ARBA" id="ARBA00010980"/>
    </source>
</evidence>
<keyword evidence="3" id="KW-1015">Disulfide bond</keyword>
<feature type="domain" description="CBM1" evidence="12">
    <location>
        <begin position="429"/>
        <end position="465"/>
    </location>
</feature>
<dbReference type="GO" id="GO:0000272">
    <property type="term" value="P:polysaccharide catabolic process"/>
    <property type="evidence" value="ECO:0007669"/>
    <property type="project" value="UniProtKB-KW"/>
</dbReference>
<evidence type="ECO:0000256" key="11">
    <source>
        <dbReference type="SAM" id="SignalP"/>
    </source>
</evidence>
<feature type="compositionally biased region" description="Low complexity" evidence="10">
    <location>
        <begin position="382"/>
        <end position="414"/>
    </location>
</feature>
<sequence>MRFAILSVLAAVGTVSAQSVVGKAYGFATGVTGGGSAAAVTPANAADLAKLLADDVPRTIVISKTWDFTGSKATGSGCDRKSCSANNGGQLYLGDLSCGGSDNVAVSSISYDKAGTEPLIVGSNKSIIGTGGKGVLVGKGLRVKKGAKNVIIQGIEIKNLNPGIVWGGDAIDFQGQNTAWVDHVKVSAVGRMFIVSHYDGSSLTVSNSEFDGRTTTSASCNGNHYWTMMFYGNGDKVTLDRNLYHDVAGRAPKLGQDGTPGTFQATNNYFKSMKGHAFDIYTGAQALLEGNVFESVSQPITDKGATSKTTYTVSDASAASACSSSIGRACQVNSLTSSGKWPALSGGLSAFASVKSFLVTPVPANQVAALVTKSVGPANLGSSSASNPAPVAEAPAAATTPAKPATTTAKASTPTPTPATPAPAPPSTAQAAAWGQCGGSGYTGPTACVSGTTCVKSNEWYSQCLTKRAARAVRRRAVRA</sequence>
<dbReference type="InterPro" id="IPR000254">
    <property type="entry name" value="CBD"/>
</dbReference>
<evidence type="ECO:0000313" key="13">
    <source>
        <dbReference type="EMBL" id="KAH6689615.1"/>
    </source>
</evidence>
<keyword evidence="4" id="KW-0325">Glycoprotein</keyword>
<evidence type="ECO:0000256" key="4">
    <source>
        <dbReference type="ARBA" id="ARBA00023180"/>
    </source>
</evidence>
<dbReference type="Pfam" id="PF00734">
    <property type="entry name" value="CBM_1"/>
    <property type="match status" value="1"/>
</dbReference>
<accession>A0A9P9ACK1</accession>
<feature type="region of interest" description="Disordered" evidence="10">
    <location>
        <begin position="379"/>
        <end position="433"/>
    </location>
</feature>
<evidence type="ECO:0000256" key="10">
    <source>
        <dbReference type="SAM" id="MobiDB-lite"/>
    </source>
</evidence>
<keyword evidence="2 11" id="KW-0732">Signal</keyword>
<comment type="catalytic activity">
    <reaction evidence="6">
        <text>Eliminative cleavage of (1-&gt;4)-alpha-D-galacturonan methyl ester to give oligosaccharides with 4-deoxy-6-O-methyl-alpha-D-galact-4-enuronosyl groups at their non-reducing ends.</text>
        <dbReference type="EC" id="4.2.2.10"/>
    </reaction>
</comment>
<keyword evidence="9" id="KW-0119">Carbohydrate metabolism</keyword>
<keyword evidence="9" id="KW-0624">Polysaccharide degradation</keyword>
<dbReference type="Pfam" id="PF00544">
    <property type="entry name" value="Pectate_lyase_4"/>
    <property type="match status" value="1"/>
</dbReference>
<feature type="signal peptide" evidence="11">
    <location>
        <begin position="1"/>
        <end position="17"/>
    </location>
</feature>
<dbReference type="OrthoDB" id="1637350at2759"/>
<dbReference type="InterPro" id="IPR045032">
    <property type="entry name" value="PEL"/>
</dbReference>
<evidence type="ECO:0000256" key="8">
    <source>
        <dbReference type="ARBA" id="ARBA00039082"/>
    </source>
</evidence>
<dbReference type="InterPro" id="IPR012334">
    <property type="entry name" value="Pectin_lyas_fold"/>
</dbReference>
<dbReference type="InterPro" id="IPR035971">
    <property type="entry name" value="CBD_sf"/>
</dbReference>
<feature type="chain" id="PRO_5040459125" description="pectin lyase" evidence="11">
    <location>
        <begin position="18"/>
        <end position="480"/>
    </location>
</feature>
<evidence type="ECO:0000256" key="7">
    <source>
        <dbReference type="ARBA" id="ARBA00037631"/>
    </source>
</evidence>
<dbReference type="AlphaFoldDB" id="A0A9P9ACK1"/>
<keyword evidence="9" id="KW-0964">Secreted</keyword>
<comment type="function">
    <text evidence="7">Pectinolytic enzymes consist of four classes of enzymes: pectin lyase, polygalacturonase, pectin methylesterase and rhamnogalacturonase. Among pectinolytic enzymes, pectin lyase is the most important in depolymerization of pectin, since it cleaves internal glycosidic bonds of highly methylated pectins.</text>
</comment>
<dbReference type="SMART" id="SM00236">
    <property type="entry name" value="fCBD"/>
    <property type="match status" value="1"/>
</dbReference>
<evidence type="ECO:0000256" key="9">
    <source>
        <dbReference type="RuleBase" id="RU361173"/>
    </source>
</evidence>
<feature type="compositionally biased region" description="Pro residues" evidence="10">
    <location>
        <begin position="415"/>
        <end position="426"/>
    </location>
</feature>
<evidence type="ECO:0000256" key="3">
    <source>
        <dbReference type="ARBA" id="ARBA00023157"/>
    </source>
</evidence>